<evidence type="ECO:0000256" key="5">
    <source>
        <dbReference type="ARBA" id="ARBA00022801"/>
    </source>
</evidence>
<evidence type="ECO:0000256" key="2">
    <source>
        <dbReference type="ARBA" id="ARBA00022670"/>
    </source>
</evidence>
<evidence type="ECO:0000256" key="1">
    <source>
        <dbReference type="ARBA" id="ARBA00011245"/>
    </source>
</evidence>
<comment type="caution">
    <text evidence="12">Lacks conserved residue(s) required for the propagation of feature annotation.</text>
</comment>
<dbReference type="Proteomes" id="UP000759131">
    <property type="component" value="Unassembled WGS sequence"/>
</dbReference>
<evidence type="ECO:0000313" key="16">
    <source>
        <dbReference type="Proteomes" id="UP000759131"/>
    </source>
</evidence>
<keyword evidence="16" id="KW-1185">Reference proteome</keyword>
<dbReference type="SUPFAM" id="SSF55486">
    <property type="entry name" value="Metalloproteases ('zincins'), catalytic domain"/>
    <property type="match status" value="1"/>
</dbReference>
<keyword evidence="2 12" id="KW-0645">Protease</keyword>
<dbReference type="Pfam" id="PF11901">
    <property type="entry name" value="DM9"/>
    <property type="match status" value="1"/>
</dbReference>
<proteinExistence type="predicted"/>
<evidence type="ECO:0000256" key="3">
    <source>
        <dbReference type="ARBA" id="ARBA00022723"/>
    </source>
</evidence>
<comment type="function">
    <text evidence="11">Zinc metalloprotease. Provoques deadhesion of endothelial cells from cell cultures, and also degradation of fibronectin, fibrinogen and gelatin in vitro. Its role in the venom is not fully understood but it might act as a spreading factor that facilitates diffusion of other venom toxins. Alternatively, it might be involved in the proteolytic processing of other venom toxins or it might play a role in extra-oral digestion of prey.</text>
</comment>
<evidence type="ECO:0000256" key="11">
    <source>
        <dbReference type="ARBA" id="ARBA00025529"/>
    </source>
</evidence>
<gene>
    <name evidence="15" type="ORF">OSB1V03_LOCUS10873</name>
</gene>
<dbReference type="EMBL" id="OC862710">
    <property type="protein sequence ID" value="CAD7630460.1"/>
    <property type="molecule type" value="Genomic_DNA"/>
</dbReference>
<keyword evidence="8" id="KW-0865">Zymogen</keyword>
<dbReference type="GO" id="GO:0008270">
    <property type="term" value="F:zinc ion binding"/>
    <property type="evidence" value="ECO:0007669"/>
    <property type="project" value="UniProtKB-UniRule"/>
</dbReference>
<dbReference type="InterPro" id="IPR006616">
    <property type="entry name" value="DM9_repeat"/>
</dbReference>
<evidence type="ECO:0000256" key="4">
    <source>
        <dbReference type="ARBA" id="ARBA00022729"/>
    </source>
</evidence>
<keyword evidence="5 12" id="KW-0378">Hydrolase</keyword>
<keyword evidence="3 12" id="KW-0479">Metal-binding</keyword>
<protein>
    <recommendedName>
        <fullName evidence="13">Metalloendopeptidase</fullName>
        <ecNumber evidence="13">3.4.24.-</ecNumber>
    </recommendedName>
</protein>
<evidence type="ECO:0000256" key="9">
    <source>
        <dbReference type="ARBA" id="ARBA00023157"/>
    </source>
</evidence>
<sequence>MSSSLRMATKEENRKWLNGRVPYVISDTFSANNKALILSAIENFKNNTCVTFERRTPQDVDYVLITGGQGCNSPVGRQGRAQNVTLGEGCLYLHTILHELMHSIGFLHEHQRYDRDDYIVIHWQNIRRGMEYEFNKIERSNSTDLELEYDYKSVMQYEGTAFSKNARPTMEAKQNATKLGSELGFSELDKIRINRFYGCFKNSTQNNQTVLTNDRNLNCSKLKWSSFDSNGAQNSLVIGGKDSFGNTFYVCRALINNRIIAGHMYDGMCYVLNRERELEIGQFQVLTHFTNAYKWQYVSPKRQYLPSNAIIGGKDEKLIDGNQTTYIGRCLLKYFNYTVTVIGALDYAKDSLDSEDYFNTTDFS</sequence>
<evidence type="ECO:0000256" key="6">
    <source>
        <dbReference type="ARBA" id="ARBA00022833"/>
    </source>
</evidence>
<comment type="cofactor">
    <cofactor evidence="12 13">
        <name>Zn(2+)</name>
        <dbReference type="ChEBI" id="CHEBI:29105"/>
    </cofactor>
    <text evidence="12 13">Binds 1 zinc ion per subunit.</text>
</comment>
<feature type="binding site" evidence="12">
    <location>
        <position position="108"/>
    </location>
    <ligand>
        <name>Zn(2+)</name>
        <dbReference type="ChEBI" id="CHEBI:29105"/>
        <note>catalytic</note>
    </ligand>
</feature>
<feature type="binding site" evidence="12">
    <location>
        <position position="98"/>
    </location>
    <ligand>
        <name>Zn(2+)</name>
        <dbReference type="ChEBI" id="CHEBI:29105"/>
        <note>catalytic</note>
    </ligand>
</feature>
<dbReference type="GO" id="GO:0004222">
    <property type="term" value="F:metalloendopeptidase activity"/>
    <property type="evidence" value="ECO:0007669"/>
    <property type="project" value="UniProtKB-UniRule"/>
</dbReference>
<keyword evidence="9" id="KW-1015">Disulfide bond</keyword>
<dbReference type="OrthoDB" id="6423440at2759"/>
<dbReference type="FunFam" id="3.40.390.10:FF:000015">
    <property type="entry name" value="Meprin A subunit"/>
    <property type="match status" value="1"/>
</dbReference>
<evidence type="ECO:0000256" key="13">
    <source>
        <dbReference type="RuleBase" id="RU361183"/>
    </source>
</evidence>
<dbReference type="PANTHER" id="PTHR10127:SF780">
    <property type="entry name" value="METALLOENDOPEPTIDASE"/>
    <property type="match status" value="1"/>
</dbReference>
<evidence type="ECO:0000256" key="7">
    <source>
        <dbReference type="ARBA" id="ARBA00023049"/>
    </source>
</evidence>
<evidence type="ECO:0000256" key="10">
    <source>
        <dbReference type="ARBA" id="ARBA00023180"/>
    </source>
</evidence>
<organism evidence="15">
    <name type="scientific">Medioppia subpectinata</name>
    <dbReference type="NCBI Taxonomy" id="1979941"/>
    <lineage>
        <taxon>Eukaryota</taxon>
        <taxon>Metazoa</taxon>
        <taxon>Ecdysozoa</taxon>
        <taxon>Arthropoda</taxon>
        <taxon>Chelicerata</taxon>
        <taxon>Arachnida</taxon>
        <taxon>Acari</taxon>
        <taxon>Acariformes</taxon>
        <taxon>Sarcoptiformes</taxon>
        <taxon>Oribatida</taxon>
        <taxon>Brachypylina</taxon>
        <taxon>Oppioidea</taxon>
        <taxon>Oppiidae</taxon>
        <taxon>Medioppia</taxon>
    </lineage>
</organism>
<dbReference type="PROSITE" id="PS51864">
    <property type="entry name" value="ASTACIN"/>
    <property type="match status" value="1"/>
</dbReference>
<keyword evidence="4" id="KW-0732">Signal</keyword>
<feature type="active site" evidence="12">
    <location>
        <position position="99"/>
    </location>
</feature>
<evidence type="ECO:0000256" key="8">
    <source>
        <dbReference type="ARBA" id="ARBA00023145"/>
    </source>
</evidence>
<dbReference type="Pfam" id="PF01400">
    <property type="entry name" value="Astacin"/>
    <property type="match status" value="1"/>
</dbReference>
<dbReference type="AlphaFoldDB" id="A0A7R9KY17"/>
<comment type="subunit">
    <text evidence="1">Monomer.</text>
</comment>
<dbReference type="EC" id="3.4.24.-" evidence="13"/>
<dbReference type="SMART" id="SM00235">
    <property type="entry name" value="ZnMc"/>
    <property type="match status" value="1"/>
</dbReference>
<dbReference type="CDD" id="cd04280">
    <property type="entry name" value="ZnMc_astacin_like"/>
    <property type="match status" value="1"/>
</dbReference>
<dbReference type="InterPro" id="IPR006026">
    <property type="entry name" value="Peptidase_Metallo"/>
</dbReference>
<keyword evidence="7 12" id="KW-0482">Metalloprotease</keyword>
<dbReference type="GO" id="GO:0006508">
    <property type="term" value="P:proteolysis"/>
    <property type="evidence" value="ECO:0007669"/>
    <property type="project" value="UniProtKB-KW"/>
</dbReference>
<dbReference type="Gene3D" id="3.40.390.10">
    <property type="entry name" value="Collagenase (Catalytic Domain)"/>
    <property type="match status" value="1"/>
</dbReference>
<dbReference type="EMBL" id="CAJPIZ010008135">
    <property type="protein sequence ID" value="CAG2110890.1"/>
    <property type="molecule type" value="Genomic_DNA"/>
</dbReference>
<evidence type="ECO:0000313" key="15">
    <source>
        <dbReference type="EMBL" id="CAD7630460.1"/>
    </source>
</evidence>
<dbReference type="PANTHER" id="PTHR10127">
    <property type="entry name" value="DISCOIDIN, CUB, EGF, LAMININ , AND ZINC METALLOPROTEASE DOMAIN CONTAINING"/>
    <property type="match status" value="1"/>
</dbReference>
<dbReference type="InterPro" id="IPR001506">
    <property type="entry name" value="Peptidase_M12A"/>
</dbReference>
<name>A0A7R9KY17_9ACAR</name>
<evidence type="ECO:0000256" key="12">
    <source>
        <dbReference type="PROSITE-ProRule" id="PRU01211"/>
    </source>
</evidence>
<dbReference type="PRINTS" id="PR00480">
    <property type="entry name" value="ASTACIN"/>
</dbReference>
<keyword evidence="6 12" id="KW-0862">Zinc</keyword>
<feature type="binding site" evidence="12">
    <location>
        <position position="102"/>
    </location>
    <ligand>
        <name>Zn(2+)</name>
        <dbReference type="ChEBI" id="CHEBI:29105"/>
        <note>catalytic</note>
    </ligand>
</feature>
<reference evidence="15" key="1">
    <citation type="submission" date="2020-11" db="EMBL/GenBank/DDBJ databases">
        <authorList>
            <person name="Tran Van P."/>
        </authorList>
    </citation>
    <scope>NUCLEOTIDE SEQUENCE</scope>
</reference>
<dbReference type="InterPro" id="IPR024079">
    <property type="entry name" value="MetalloPept_cat_dom_sf"/>
</dbReference>
<feature type="domain" description="Peptidase M12A" evidence="14">
    <location>
        <begin position="7"/>
        <end position="200"/>
    </location>
</feature>
<dbReference type="InterPro" id="IPR034035">
    <property type="entry name" value="Astacin-like_dom"/>
</dbReference>
<accession>A0A7R9KY17</accession>
<evidence type="ECO:0000259" key="14">
    <source>
        <dbReference type="PROSITE" id="PS51864"/>
    </source>
</evidence>
<keyword evidence="10" id="KW-0325">Glycoprotein</keyword>